<evidence type="ECO:0000256" key="1">
    <source>
        <dbReference type="ARBA" id="ARBA00004141"/>
    </source>
</evidence>
<feature type="transmembrane region" description="Helical" evidence="5">
    <location>
        <begin position="7"/>
        <end position="25"/>
    </location>
</feature>
<evidence type="ECO:0000256" key="2">
    <source>
        <dbReference type="ARBA" id="ARBA00022692"/>
    </source>
</evidence>
<gene>
    <name evidence="6" type="ORF">SAMN05444392_108146</name>
</gene>
<dbReference type="Pfam" id="PF13564">
    <property type="entry name" value="DoxX_2"/>
    <property type="match status" value="1"/>
</dbReference>
<evidence type="ECO:0000256" key="5">
    <source>
        <dbReference type="SAM" id="Phobius"/>
    </source>
</evidence>
<evidence type="ECO:0000256" key="4">
    <source>
        <dbReference type="ARBA" id="ARBA00023136"/>
    </source>
</evidence>
<dbReference type="STRING" id="112248.SAMN05444392_108146"/>
<name>A0A1M4ZBB4_9BACL</name>
<dbReference type="AlphaFoldDB" id="A0A1M4ZBB4"/>
<keyword evidence="3 5" id="KW-1133">Transmembrane helix</keyword>
<dbReference type="RefSeq" id="WP_073155460.1">
    <property type="nucleotide sequence ID" value="NZ_FQVL01000008.1"/>
</dbReference>
<evidence type="ECO:0000256" key="3">
    <source>
        <dbReference type="ARBA" id="ARBA00022989"/>
    </source>
</evidence>
<accession>A0A1M4ZBB4</accession>
<organism evidence="6 7">
    <name type="scientific">Seinonella peptonophila</name>
    <dbReference type="NCBI Taxonomy" id="112248"/>
    <lineage>
        <taxon>Bacteria</taxon>
        <taxon>Bacillati</taxon>
        <taxon>Bacillota</taxon>
        <taxon>Bacilli</taxon>
        <taxon>Bacillales</taxon>
        <taxon>Thermoactinomycetaceae</taxon>
        <taxon>Seinonella</taxon>
    </lineage>
</organism>
<feature type="transmembrane region" description="Helical" evidence="5">
    <location>
        <begin position="45"/>
        <end position="64"/>
    </location>
</feature>
<comment type="subcellular location">
    <subcellularLocation>
        <location evidence="1">Membrane</location>
        <topology evidence="1">Multi-pass membrane protein</topology>
    </subcellularLocation>
</comment>
<keyword evidence="4 5" id="KW-0472">Membrane</keyword>
<keyword evidence="2 5" id="KW-0812">Transmembrane</keyword>
<proteinExistence type="predicted"/>
<feature type="transmembrane region" description="Helical" evidence="5">
    <location>
        <begin position="71"/>
        <end position="89"/>
    </location>
</feature>
<keyword evidence="7" id="KW-1185">Reference proteome</keyword>
<feature type="transmembrane region" description="Helical" evidence="5">
    <location>
        <begin position="95"/>
        <end position="115"/>
    </location>
</feature>
<dbReference type="EMBL" id="FQVL01000008">
    <property type="protein sequence ID" value="SHF15275.1"/>
    <property type="molecule type" value="Genomic_DNA"/>
</dbReference>
<dbReference type="InterPro" id="IPR032808">
    <property type="entry name" value="DoxX"/>
</dbReference>
<evidence type="ECO:0000313" key="7">
    <source>
        <dbReference type="Proteomes" id="UP000184476"/>
    </source>
</evidence>
<dbReference type="OrthoDB" id="2454358at2"/>
<dbReference type="GO" id="GO:0016020">
    <property type="term" value="C:membrane"/>
    <property type="evidence" value="ECO:0007669"/>
    <property type="project" value="UniProtKB-SubCell"/>
</dbReference>
<sequence length="134" mass="14632">MDKLWKYAGWIGLAMIALIFIQAAFLKLMGVQAMVEVFNKLGYPAWFRIVIGILEIVGAIALLIRSSSRYGVILLALIMIGAMISSLVKGAAGDVIVPVIMLFLLVWIAVVRGPVNRHIAEQPPSSKVRQKSAN</sequence>
<protein>
    <submittedName>
        <fullName evidence="6">DoxX-like family protein</fullName>
    </submittedName>
</protein>
<evidence type="ECO:0000313" key="6">
    <source>
        <dbReference type="EMBL" id="SHF15275.1"/>
    </source>
</evidence>
<reference evidence="6 7" key="1">
    <citation type="submission" date="2016-11" db="EMBL/GenBank/DDBJ databases">
        <authorList>
            <person name="Jaros S."/>
            <person name="Januszkiewicz K."/>
            <person name="Wedrychowicz H."/>
        </authorList>
    </citation>
    <scope>NUCLEOTIDE SEQUENCE [LARGE SCALE GENOMIC DNA]</scope>
    <source>
        <strain evidence="6 7">DSM 44666</strain>
    </source>
</reference>
<dbReference type="Proteomes" id="UP000184476">
    <property type="component" value="Unassembled WGS sequence"/>
</dbReference>